<gene>
    <name evidence="1" type="ORF">AAT19DRAFT_9395</name>
</gene>
<feature type="non-terminal residue" evidence="1">
    <location>
        <position position="102"/>
    </location>
</feature>
<reference evidence="1 2" key="1">
    <citation type="journal article" date="2018" name="Elife">
        <title>Functional genomics of lipid metabolism in the oleaginous yeast Rhodosporidium toruloides.</title>
        <authorList>
            <person name="Coradetti S.T."/>
            <person name="Pinel D."/>
            <person name="Geiselman G."/>
            <person name="Ito M."/>
            <person name="Mondo S."/>
            <person name="Reilly M.C."/>
            <person name="Cheng Y.F."/>
            <person name="Bauer S."/>
            <person name="Grigoriev I."/>
            <person name="Gladden J.M."/>
            <person name="Simmons B.A."/>
            <person name="Brem R."/>
            <person name="Arkin A.P."/>
            <person name="Skerker J.M."/>
        </authorList>
    </citation>
    <scope>NUCLEOTIDE SEQUENCE [LARGE SCALE GENOMIC DNA]</scope>
    <source>
        <strain evidence="1 2">NBRC 0880</strain>
    </source>
</reference>
<dbReference type="AlphaFoldDB" id="A0A2T0A221"/>
<proteinExistence type="predicted"/>
<evidence type="ECO:0000313" key="1">
    <source>
        <dbReference type="EMBL" id="PRQ72056.1"/>
    </source>
</evidence>
<comment type="caution">
    <text evidence="1">The sequence shown here is derived from an EMBL/GenBank/DDBJ whole genome shotgun (WGS) entry which is preliminary data.</text>
</comment>
<protein>
    <submittedName>
        <fullName evidence="1">Uncharacterized protein</fullName>
    </submittedName>
</protein>
<sequence length="102" mass="11555">MLLLDADSRERAPGCRRLSEAVACFLLFALSCPQRARCFRCLKAPSPFCYLPYLRRQGLLARSTAGLSFFPEPRGSPPLAFLPHPPRPQRYSLLTVEFGVQW</sequence>
<dbReference type="EMBL" id="LCTV02000010">
    <property type="protein sequence ID" value="PRQ72056.1"/>
    <property type="molecule type" value="Genomic_DNA"/>
</dbReference>
<organism evidence="1 2">
    <name type="scientific">Rhodotorula toruloides</name>
    <name type="common">Yeast</name>
    <name type="synonym">Rhodosporidium toruloides</name>
    <dbReference type="NCBI Taxonomy" id="5286"/>
    <lineage>
        <taxon>Eukaryota</taxon>
        <taxon>Fungi</taxon>
        <taxon>Dikarya</taxon>
        <taxon>Basidiomycota</taxon>
        <taxon>Pucciniomycotina</taxon>
        <taxon>Microbotryomycetes</taxon>
        <taxon>Sporidiobolales</taxon>
        <taxon>Sporidiobolaceae</taxon>
        <taxon>Rhodotorula</taxon>
    </lineage>
</organism>
<accession>A0A2T0A221</accession>
<name>A0A2T0A221_RHOTO</name>
<dbReference type="Proteomes" id="UP000239560">
    <property type="component" value="Unassembled WGS sequence"/>
</dbReference>
<evidence type="ECO:0000313" key="2">
    <source>
        <dbReference type="Proteomes" id="UP000239560"/>
    </source>
</evidence>